<evidence type="ECO:0000313" key="2">
    <source>
        <dbReference type="EMBL" id="KAB1852945.1"/>
    </source>
</evidence>
<keyword evidence="1" id="KW-0175">Coiled coil</keyword>
<dbReference type="EMBL" id="VXLD01000011">
    <property type="protein sequence ID" value="KAB1852945.1"/>
    <property type="molecule type" value="Genomic_DNA"/>
</dbReference>
<sequence length="283" mass="32346">MKKFLIVLILVCVAWIAKLSYDIFQFNQKQVAMQDTLQRLEANSANLNDQIVALQRQTSTASEPSTSNVAATGTSVQATTTPVQINPMVLIRQQLDLVDFALQQQQYHFALEKLAQLNINIEQYALAPSLKQSLHQAMGKDQQLIQQTVQARTEQQQQIQQLLQQVDVVLTQEIKQAQRKPVRAEDRPFWQRWFELQPAKQPATQLMQRAIILKEVQLRLLVAREALNHGQYVEYQKDLAEIMQILSTLPDAQAQKLRKQVEKIKGFSIIPMPVLNTRTLLGS</sequence>
<name>A0A5N4WD23_9GAMM</name>
<dbReference type="AlphaFoldDB" id="A0A5N4WD23"/>
<evidence type="ECO:0000256" key="1">
    <source>
        <dbReference type="SAM" id="Coils"/>
    </source>
</evidence>
<dbReference type="RefSeq" id="WP_016168458.1">
    <property type="nucleotide sequence ID" value="NZ_BBNK01000014.1"/>
</dbReference>
<protein>
    <submittedName>
        <fullName evidence="2">Uncharacterized protein</fullName>
    </submittedName>
</protein>
<evidence type="ECO:0000313" key="3">
    <source>
        <dbReference type="Proteomes" id="UP000325788"/>
    </source>
</evidence>
<feature type="coiled-coil region" evidence="1">
    <location>
        <begin position="30"/>
        <end position="57"/>
    </location>
</feature>
<organism evidence="2 3">
    <name type="scientific">Acinetobacter tandoii</name>
    <dbReference type="NCBI Taxonomy" id="202954"/>
    <lineage>
        <taxon>Bacteria</taxon>
        <taxon>Pseudomonadati</taxon>
        <taxon>Pseudomonadota</taxon>
        <taxon>Gammaproteobacteria</taxon>
        <taxon>Moraxellales</taxon>
        <taxon>Moraxellaceae</taxon>
        <taxon>Acinetobacter</taxon>
    </lineage>
</organism>
<accession>A0A5N4WD23</accession>
<proteinExistence type="predicted"/>
<comment type="caution">
    <text evidence="2">The sequence shown here is derived from an EMBL/GenBank/DDBJ whole genome shotgun (WGS) entry which is preliminary data.</text>
</comment>
<gene>
    <name evidence="2" type="ORF">F4W09_13920</name>
</gene>
<dbReference type="Proteomes" id="UP000325788">
    <property type="component" value="Unassembled WGS sequence"/>
</dbReference>
<reference evidence="2 3" key="1">
    <citation type="submission" date="2019-09" db="EMBL/GenBank/DDBJ databases">
        <title>Draft genome sequence of Acinetobacter tandoii W4-4-4 isolated from environmental water sample.</title>
        <authorList>
            <person name="Wee S.K."/>
            <person name="Yan B."/>
            <person name="Mustaffa S.B."/>
            <person name="Yap E.P.H."/>
        </authorList>
    </citation>
    <scope>NUCLEOTIDE SEQUENCE [LARGE SCALE GENOMIC DNA]</scope>
    <source>
        <strain evidence="2 3">W4-4-4</strain>
    </source>
</reference>